<evidence type="ECO:0000256" key="1">
    <source>
        <dbReference type="SAM" id="MobiDB-lite"/>
    </source>
</evidence>
<sequence length="108" mass="11073">MNPASVSSSAMCSGRRRSPALEVEQEMAAGGQDPVELGEERGQPVHRGVAGGVPGDDAGQLAVGEGEVQHGAVLEAQPRSATVPRTPTGSAYAASRARSWGSDRSRGY</sequence>
<name>A0A124HD93_9ACTN</name>
<evidence type="ECO:0000313" key="2">
    <source>
        <dbReference type="EMBL" id="KUM96831.1"/>
    </source>
</evidence>
<feature type="compositionally biased region" description="Polar residues" evidence="1">
    <location>
        <begin position="79"/>
        <end position="89"/>
    </location>
</feature>
<dbReference type="Proteomes" id="UP000054241">
    <property type="component" value="Unassembled WGS sequence"/>
</dbReference>
<feature type="region of interest" description="Disordered" evidence="1">
    <location>
        <begin position="1"/>
        <end position="45"/>
    </location>
</feature>
<feature type="compositionally biased region" description="Polar residues" evidence="1">
    <location>
        <begin position="1"/>
        <end position="11"/>
    </location>
</feature>
<protein>
    <submittedName>
        <fullName evidence="2">Uncharacterized protein</fullName>
    </submittedName>
</protein>
<keyword evidence="3" id="KW-1185">Reference proteome</keyword>
<organism evidence="2 3">
    <name type="scientific">Streptomyces cellostaticus</name>
    <dbReference type="NCBI Taxonomy" id="67285"/>
    <lineage>
        <taxon>Bacteria</taxon>
        <taxon>Bacillati</taxon>
        <taxon>Actinomycetota</taxon>
        <taxon>Actinomycetes</taxon>
        <taxon>Kitasatosporales</taxon>
        <taxon>Streptomycetaceae</taxon>
        <taxon>Streptomyces</taxon>
    </lineage>
</organism>
<comment type="caution">
    <text evidence="2">The sequence shown here is derived from an EMBL/GenBank/DDBJ whole genome shotgun (WGS) entry which is preliminary data.</text>
</comment>
<dbReference type="EMBL" id="LMWL01000015">
    <property type="protein sequence ID" value="KUM96831.1"/>
    <property type="molecule type" value="Genomic_DNA"/>
</dbReference>
<evidence type="ECO:0000313" key="3">
    <source>
        <dbReference type="Proteomes" id="UP000054241"/>
    </source>
</evidence>
<reference evidence="2 3" key="1">
    <citation type="submission" date="2015-10" db="EMBL/GenBank/DDBJ databases">
        <title>Draft genome sequence of Streptomyces cellostaticus DSM 40189, type strain for the species Streptomyces cellostaticus.</title>
        <authorList>
            <person name="Ruckert C."/>
            <person name="Winkler A."/>
            <person name="Kalinowski J."/>
            <person name="Kampfer P."/>
            <person name="Glaeser S."/>
        </authorList>
    </citation>
    <scope>NUCLEOTIDE SEQUENCE [LARGE SCALE GENOMIC DNA]</scope>
    <source>
        <strain evidence="2 3">DSM 40189</strain>
    </source>
</reference>
<accession>A0A124HD93</accession>
<feature type="region of interest" description="Disordered" evidence="1">
    <location>
        <begin position="74"/>
        <end position="108"/>
    </location>
</feature>
<gene>
    <name evidence="2" type="ORF">AQI88_10085</name>
</gene>
<proteinExistence type="predicted"/>
<dbReference type="AlphaFoldDB" id="A0A124HD93"/>